<keyword evidence="1" id="KW-0472">Membrane</keyword>
<evidence type="ECO:0000256" key="1">
    <source>
        <dbReference type="SAM" id="Phobius"/>
    </source>
</evidence>
<protein>
    <submittedName>
        <fullName evidence="2">Uncharacterized protein</fullName>
    </submittedName>
</protein>
<dbReference type="RefSeq" id="WP_166584197.1">
    <property type="nucleotide sequence ID" value="NZ_WWEO01000036.1"/>
</dbReference>
<dbReference type="InterPro" id="IPR057695">
    <property type="entry name" value="DUF7935"/>
</dbReference>
<proteinExistence type="predicted"/>
<reference evidence="2" key="2">
    <citation type="submission" date="2020-10" db="EMBL/GenBank/DDBJ databases">
        <title>Mucilaginibacter sp. nov., isolated from soil.</title>
        <authorList>
            <person name="Jeon C.O."/>
        </authorList>
    </citation>
    <scope>NUCLEOTIDE SEQUENCE</scope>
    <source>
        <strain evidence="2">R11</strain>
    </source>
</reference>
<organism evidence="2 3">
    <name type="scientific">Mucilaginibacter agri</name>
    <dbReference type="NCBI Taxonomy" id="2695265"/>
    <lineage>
        <taxon>Bacteria</taxon>
        <taxon>Pseudomonadati</taxon>
        <taxon>Bacteroidota</taxon>
        <taxon>Sphingobacteriia</taxon>
        <taxon>Sphingobacteriales</taxon>
        <taxon>Sphingobacteriaceae</taxon>
        <taxon>Mucilaginibacter</taxon>
    </lineage>
</organism>
<dbReference type="Pfam" id="PF25589">
    <property type="entry name" value="DUF7935"/>
    <property type="match status" value="1"/>
</dbReference>
<evidence type="ECO:0000313" key="2">
    <source>
        <dbReference type="EMBL" id="NCD68171.1"/>
    </source>
</evidence>
<gene>
    <name evidence="2" type="ORF">GSY63_02240</name>
</gene>
<reference evidence="2" key="1">
    <citation type="submission" date="2020-01" db="EMBL/GenBank/DDBJ databases">
        <authorList>
            <person name="Seo Y.L."/>
        </authorList>
    </citation>
    <scope>NUCLEOTIDE SEQUENCE</scope>
    <source>
        <strain evidence="2">R11</strain>
    </source>
</reference>
<keyword evidence="3" id="KW-1185">Reference proteome</keyword>
<feature type="transmembrane region" description="Helical" evidence="1">
    <location>
        <begin position="6"/>
        <end position="28"/>
    </location>
</feature>
<accession>A0A966DSC0</accession>
<comment type="caution">
    <text evidence="2">The sequence shown here is derived from an EMBL/GenBank/DDBJ whole genome shotgun (WGS) entry which is preliminary data.</text>
</comment>
<dbReference type="Proteomes" id="UP000638732">
    <property type="component" value="Unassembled WGS sequence"/>
</dbReference>
<evidence type="ECO:0000313" key="3">
    <source>
        <dbReference type="Proteomes" id="UP000638732"/>
    </source>
</evidence>
<name>A0A966DSC0_9SPHI</name>
<dbReference type="AlphaFoldDB" id="A0A966DSC0"/>
<dbReference type="EMBL" id="WWEO01000036">
    <property type="protein sequence ID" value="NCD68171.1"/>
    <property type="molecule type" value="Genomic_DNA"/>
</dbReference>
<keyword evidence="1" id="KW-0812">Transmembrane</keyword>
<keyword evidence="1" id="KW-1133">Transmembrane helix</keyword>
<sequence length="176" mass="20149">MISISYLFDILKYLIAGLGVVGISFYFIKPYIIRSERIQILEMKRAISNQVLPLRLQAYERMVLFIERINPANLLVRVNAPDYTPQELYSMVLADIRNEYQHNISQQIYISSEAWATIKKVKDDTINLIGNIIRTLPQGATGTDASKIILAHLSQMEQDPYDIAATIVKKDLDLIF</sequence>